<protein>
    <submittedName>
        <fullName evidence="1">Uncharacterized protein</fullName>
    </submittedName>
</protein>
<organism evidence="1">
    <name type="scientific">viral metagenome</name>
    <dbReference type="NCBI Taxonomy" id="1070528"/>
    <lineage>
        <taxon>unclassified sequences</taxon>
        <taxon>metagenomes</taxon>
        <taxon>organismal metagenomes</taxon>
    </lineage>
</organism>
<proteinExistence type="predicted"/>
<accession>A0A6C0IYT6</accession>
<dbReference type="AlphaFoldDB" id="A0A6C0IYT6"/>
<sequence>MKTAAMSQTLLADIFKYYTVRGFVLHRLSLDPPPQTYSISPWQEPDSGETYRTMYVDSVLGEITKMEPLSTLEAVIAVGSEYVRACSEHLLRSWSRG</sequence>
<evidence type="ECO:0000313" key="1">
    <source>
        <dbReference type="EMBL" id="QHT97740.1"/>
    </source>
</evidence>
<name>A0A6C0IYT6_9ZZZZ</name>
<dbReference type="EMBL" id="MN740283">
    <property type="protein sequence ID" value="QHT97740.1"/>
    <property type="molecule type" value="Genomic_DNA"/>
</dbReference>
<reference evidence="1" key="1">
    <citation type="journal article" date="2020" name="Nature">
        <title>Giant virus diversity and host interactions through global metagenomics.</title>
        <authorList>
            <person name="Schulz F."/>
            <person name="Roux S."/>
            <person name="Paez-Espino D."/>
            <person name="Jungbluth S."/>
            <person name="Walsh D.A."/>
            <person name="Denef V.J."/>
            <person name="McMahon K.D."/>
            <person name="Konstantinidis K.T."/>
            <person name="Eloe-Fadrosh E.A."/>
            <person name="Kyrpides N.C."/>
            <person name="Woyke T."/>
        </authorList>
    </citation>
    <scope>NUCLEOTIDE SEQUENCE</scope>
    <source>
        <strain evidence="1">GVMAG-M-3300025572-1</strain>
    </source>
</reference>